<dbReference type="EMBL" id="JACVVK020000254">
    <property type="protein sequence ID" value="KAK7481904.1"/>
    <property type="molecule type" value="Genomic_DNA"/>
</dbReference>
<gene>
    <name evidence="1" type="ORF">BaRGS_00026812</name>
</gene>
<dbReference type="Proteomes" id="UP001519460">
    <property type="component" value="Unassembled WGS sequence"/>
</dbReference>
<protein>
    <submittedName>
        <fullName evidence="1">Uncharacterized protein</fullName>
    </submittedName>
</protein>
<comment type="caution">
    <text evidence="1">The sequence shown here is derived from an EMBL/GenBank/DDBJ whole genome shotgun (WGS) entry which is preliminary data.</text>
</comment>
<evidence type="ECO:0000313" key="1">
    <source>
        <dbReference type="EMBL" id="KAK7481904.1"/>
    </source>
</evidence>
<dbReference type="AlphaFoldDB" id="A0ABD0K4B0"/>
<organism evidence="1 2">
    <name type="scientific">Batillaria attramentaria</name>
    <dbReference type="NCBI Taxonomy" id="370345"/>
    <lineage>
        <taxon>Eukaryota</taxon>
        <taxon>Metazoa</taxon>
        <taxon>Spiralia</taxon>
        <taxon>Lophotrochozoa</taxon>
        <taxon>Mollusca</taxon>
        <taxon>Gastropoda</taxon>
        <taxon>Caenogastropoda</taxon>
        <taxon>Sorbeoconcha</taxon>
        <taxon>Cerithioidea</taxon>
        <taxon>Batillariidae</taxon>
        <taxon>Batillaria</taxon>
    </lineage>
</organism>
<evidence type="ECO:0000313" key="2">
    <source>
        <dbReference type="Proteomes" id="UP001519460"/>
    </source>
</evidence>
<name>A0ABD0K4B0_9CAEN</name>
<accession>A0ABD0K4B0</accession>
<reference evidence="1 2" key="1">
    <citation type="journal article" date="2023" name="Sci. Data">
        <title>Genome assembly of the Korean intertidal mud-creeper Batillaria attramentaria.</title>
        <authorList>
            <person name="Patra A.K."/>
            <person name="Ho P.T."/>
            <person name="Jun S."/>
            <person name="Lee S.J."/>
            <person name="Kim Y."/>
            <person name="Won Y.J."/>
        </authorList>
    </citation>
    <scope>NUCLEOTIDE SEQUENCE [LARGE SCALE GENOMIC DNA]</scope>
    <source>
        <strain evidence="1">Wonlab-2016</strain>
    </source>
</reference>
<proteinExistence type="predicted"/>
<sequence length="111" mass="12850">MFLSQQTFKGMVTTLKAFPEVTRYLLRHGVQYVLSNKFCQDPLEKHFGRQRGLGRRCENPNLWSFAYNENKLRLSRSLGVAIQPQGNVRRKRGGDEVVVISTSPLKKIKRQ</sequence>
<keyword evidence="2" id="KW-1185">Reference proteome</keyword>